<dbReference type="EMBL" id="CAJOBH010167883">
    <property type="protein sequence ID" value="CAF4900873.1"/>
    <property type="molecule type" value="Genomic_DNA"/>
</dbReference>
<evidence type="ECO:0000313" key="2">
    <source>
        <dbReference type="EMBL" id="CAF5198089.1"/>
    </source>
</evidence>
<sequence length="118" mass="14018">MFEQLLSQIFSGQCQLTSFHLNMTTSRSAIHHCLKSYRSYLPSTTISDGFQYYCVSLRRLYLQLEYTCFLEHLIDHVLNLEHLSIVFSQLRRGGELYDSNFPRPILSNESWFNKVRRM</sequence>
<dbReference type="Proteomes" id="UP000681967">
    <property type="component" value="Unassembled WGS sequence"/>
</dbReference>
<name>A0A8S3CE62_9BILA</name>
<gene>
    <name evidence="1" type="ORF">BYL167_LOCUS52170</name>
    <name evidence="2" type="ORF">GIL414_LOCUS75649</name>
</gene>
<reference evidence="1" key="1">
    <citation type="submission" date="2021-02" db="EMBL/GenBank/DDBJ databases">
        <authorList>
            <person name="Nowell W R."/>
        </authorList>
    </citation>
    <scope>NUCLEOTIDE SEQUENCE</scope>
</reference>
<evidence type="ECO:0000313" key="3">
    <source>
        <dbReference type="Proteomes" id="UP000681967"/>
    </source>
</evidence>
<comment type="caution">
    <text evidence="1">The sequence shown here is derived from an EMBL/GenBank/DDBJ whole genome shotgun (WGS) entry which is preliminary data.</text>
</comment>
<dbReference type="Proteomes" id="UP000681720">
    <property type="component" value="Unassembled WGS sequence"/>
</dbReference>
<proteinExistence type="predicted"/>
<accession>A0A8S3CE62</accession>
<dbReference type="EMBL" id="CAJOBJ010343530">
    <property type="protein sequence ID" value="CAF5198089.1"/>
    <property type="molecule type" value="Genomic_DNA"/>
</dbReference>
<protein>
    <submittedName>
        <fullName evidence="1">Uncharacterized protein</fullName>
    </submittedName>
</protein>
<evidence type="ECO:0000313" key="1">
    <source>
        <dbReference type="EMBL" id="CAF4900873.1"/>
    </source>
</evidence>
<organism evidence="1 3">
    <name type="scientific">Rotaria magnacalcarata</name>
    <dbReference type="NCBI Taxonomy" id="392030"/>
    <lineage>
        <taxon>Eukaryota</taxon>
        <taxon>Metazoa</taxon>
        <taxon>Spiralia</taxon>
        <taxon>Gnathifera</taxon>
        <taxon>Rotifera</taxon>
        <taxon>Eurotatoria</taxon>
        <taxon>Bdelloidea</taxon>
        <taxon>Philodinida</taxon>
        <taxon>Philodinidae</taxon>
        <taxon>Rotaria</taxon>
    </lineage>
</organism>
<dbReference type="AlphaFoldDB" id="A0A8S3CE62"/>